<name>A0A1H5Z576_9FLAO</name>
<gene>
    <name evidence="1" type="ORF">SAMN04488130_109119</name>
</gene>
<keyword evidence="2" id="KW-1185">Reference proteome</keyword>
<reference evidence="2" key="1">
    <citation type="submission" date="2016-10" db="EMBL/GenBank/DDBJ databases">
        <authorList>
            <person name="Varghese N."/>
            <person name="Submissions S."/>
        </authorList>
    </citation>
    <scope>NUCLEOTIDE SEQUENCE [LARGE SCALE GENOMIC DNA]</scope>
    <source>
        <strain evidence="2">CGMCC 1.9230</strain>
    </source>
</reference>
<dbReference type="AlphaFoldDB" id="A0A1H5Z576"/>
<proteinExistence type="predicted"/>
<dbReference type="Proteomes" id="UP000236737">
    <property type="component" value="Unassembled WGS sequence"/>
</dbReference>
<dbReference type="EMBL" id="FNVP01000009">
    <property type="protein sequence ID" value="SEG31663.1"/>
    <property type="molecule type" value="Genomic_DNA"/>
</dbReference>
<evidence type="ECO:0000313" key="2">
    <source>
        <dbReference type="Proteomes" id="UP000236737"/>
    </source>
</evidence>
<evidence type="ECO:0000313" key="1">
    <source>
        <dbReference type="EMBL" id="SEG31663.1"/>
    </source>
</evidence>
<organism evidence="1 2">
    <name type="scientific">Flavobacterium urumqiense</name>
    <dbReference type="NCBI Taxonomy" id="935224"/>
    <lineage>
        <taxon>Bacteria</taxon>
        <taxon>Pseudomonadati</taxon>
        <taxon>Bacteroidota</taxon>
        <taxon>Flavobacteriia</taxon>
        <taxon>Flavobacteriales</taxon>
        <taxon>Flavobacteriaceae</taxon>
        <taxon>Flavobacterium</taxon>
    </lineage>
</organism>
<accession>A0A1H5Z576</accession>
<sequence>MKMTSEEKINFAFTLCPDFDTYENDMVQIPIIEKPSLIINRSVYPSEIEKLNIITFIKNFKNKSWEFYNKNF</sequence>
<protein>
    <submittedName>
        <fullName evidence="1">Uncharacterized protein</fullName>
    </submittedName>
</protein>